<feature type="region of interest" description="Disordered" evidence="1">
    <location>
        <begin position="36"/>
        <end position="131"/>
    </location>
</feature>
<reference evidence="2 3" key="1">
    <citation type="submission" date="2017-02" db="EMBL/GenBank/DDBJ databases">
        <title>Genomes of Trichoderma spp. with biocontrol activity.</title>
        <authorList>
            <person name="Gardiner D."/>
            <person name="Kazan K."/>
            <person name="Vos C."/>
            <person name="Harvey P."/>
        </authorList>
    </citation>
    <scope>NUCLEOTIDE SEQUENCE [LARGE SCALE GENOMIC DNA]</scope>
    <source>
        <strain evidence="2 3">Tr1</strain>
    </source>
</reference>
<feature type="compositionally biased region" description="Polar residues" evidence="1">
    <location>
        <begin position="48"/>
        <end position="58"/>
    </location>
</feature>
<proteinExistence type="predicted"/>
<dbReference type="Proteomes" id="UP000236290">
    <property type="component" value="Unassembled WGS sequence"/>
</dbReference>
<protein>
    <submittedName>
        <fullName evidence="2">Uncharacterized protein</fullName>
    </submittedName>
</protein>
<name>A0A2K0U7J7_TRIHA</name>
<evidence type="ECO:0000256" key="1">
    <source>
        <dbReference type="SAM" id="MobiDB-lite"/>
    </source>
</evidence>
<organism evidence="2 3">
    <name type="scientific">Trichoderma harzianum</name>
    <name type="common">Hypocrea lixii</name>
    <dbReference type="NCBI Taxonomy" id="5544"/>
    <lineage>
        <taxon>Eukaryota</taxon>
        <taxon>Fungi</taxon>
        <taxon>Dikarya</taxon>
        <taxon>Ascomycota</taxon>
        <taxon>Pezizomycotina</taxon>
        <taxon>Sordariomycetes</taxon>
        <taxon>Hypocreomycetidae</taxon>
        <taxon>Hypocreales</taxon>
        <taxon>Hypocreaceae</taxon>
        <taxon>Trichoderma</taxon>
    </lineage>
</organism>
<evidence type="ECO:0000313" key="3">
    <source>
        <dbReference type="Proteomes" id="UP000236290"/>
    </source>
</evidence>
<dbReference type="AlphaFoldDB" id="A0A2K0U7J7"/>
<evidence type="ECO:0000313" key="2">
    <source>
        <dbReference type="EMBL" id="PNP53759.1"/>
    </source>
</evidence>
<dbReference type="EMBL" id="MTYI01000074">
    <property type="protein sequence ID" value="PNP53759.1"/>
    <property type="molecule type" value="Genomic_DNA"/>
</dbReference>
<gene>
    <name evidence="2" type="ORF">THARTR1_05883</name>
</gene>
<sequence length="156" mass="15940">MSYIAYPQDVDLAAGAVREPLANVTKAVENPLLLSLAQPGRDDVQNKGGPTTDTGHSQTTNTTDASGGGSGGTTGANSGARNDLSRLDAQAPRPGPASTHHTTGAVDGRSVSGVGTLDSKTGDSAYGTANDPYVDHEVSHMAPWAQDKIRSLGKEK</sequence>
<dbReference type="OrthoDB" id="4900356at2759"/>
<accession>A0A2K0U7J7</accession>
<comment type="caution">
    <text evidence="2">The sequence shown here is derived from an EMBL/GenBank/DDBJ whole genome shotgun (WGS) entry which is preliminary data.</text>
</comment>